<feature type="transmembrane region" description="Helical" evidence="1">
    <location>
        <begin position="140"/>
        <end position="158"/>
    </location>
</feature>
<dbReference type="OrthoDB" id="772592at2"/>
<feature type="transmembrane region" description="Helical" evidence="1">
    <location>
        <begin position="79"/>
        <end position="101"/>
    </location>
</feature>
<feature type="transmembrane region" description="Helical" evidence="1">
    <location>
        <begin position="50"/>
        <end position="72"/>
    </location>
</feature>
<dbReference type="STRING" id="570519.SAMN04488116_1217"/>
<dbReference type="AlphaFoldDB" id="A0A1M5JTQ0"/>
<dbReference type="EMBL" id="FQWL01000002">
    <property type="protein sequence ID" value="SHG43992.1"/>
    <property type="molecule type" value="Genomic_DNA"/>
</dbReference>
<organism evidence="2 3">
    <name type="scientific">Flagellimonas flava</name>
    <dbReference type="NCBI Taxonomy" id="570519"/>
    <lineage>
        <taxon>Bacteria</taxon>
        <taxon>Pseudomonadati</taxon>
        <taxon>Bacteroidota</taxon>
        <taxon>Flavobacteriia</taxon>
        <taxon>Flavobacteriales</taxon>
        <taxon>Flavobacteriaceae</taxon>
        <taxon>Flagellimonas</taxon>
    </lineage>
</organism>
<proteinExistence type="predicted"/>
<gene>
    <name evidence="2" type="ORF">SAMN04488116_1217</name>
</gene>
<dbReference type="InterPro" id="IPR013901">
    <property type="entry name" value="Anthrone_oxy"/>
</dbReference>
<evidence type="ECO:0000313" key="2">
    <source>
        <dbReference type="EMBL" id="SHG43992.1"/>
    </source>
</evidence>
<reference evidence="3" key="1">
    <citation type="submission" date="2016-11" db="EMBL/GenBank/DDBJ databases">
        <authorList>
            <person name="Varghese N."/>
            <person name="Submissions S."/>
        </authorList>
    </citation>
    <scope>NUCLEOTIDE SEQUENCE [LARGE SCALE GENOMIC DNA]</scope>
    <source>
        <strain evidence="3">DSM 22638</strain>
    </source>
</reference>
<keyword evidence="1" id="KW-1133">Transmembrane helix</keyword>
<keyword evidence="3" id="KW-1185">Reference proteome</keyword>
<dbReference type="Proteomes" id="UP000184532">
    <property type="component" value="Unassembled WGS sequence"/>
</dbReference>
<evidence type="ECO:0000256" key="1">
    <source>
        <dbReference type="SAM" id="Phobius"/>
    </source>
</evidence>
<accession>A0A1M5JTQ0</accession>
<evidence type="ECO:0000313" key="3">
    <source>
        <dbReference type="Proteomes" id="UP000184532"/>
    </source>
</evidence>
<dbReference type="RefSeq" id="WP_073177294.1">
    <property type="nucleotide sequence ID" value="NZ_FQWL01000002.1"/>
</dbReference>
<protein>
    <submittedName>
        <fullName evidence="2">Uncharacterized membrane protein</fullName>
    </submittedName>
</protein>
<keyword evidence="1" id="KW-0812">Transmembrane</keyword>
<keyword evidence="1" id="KW-0472">Membrane</keyword>
<name>A0A1M5JTQ0_9FLAO</name>
<sequence length="159" mass="17400">MGNITLFLAIILTGLTAGLCFTWGNAVTPGIGNLSDSVYLQSFQSMNRSILNPTFFVVFFGPVLLSVVAGCINRVESNTALWLCLAAALLYFLGLALVTIFGNVPLNELLDKADLLAMTPEELSVLRQKFEKPWNNYHRVRIISSIMSFGLLVVASILK</sequence>
<dbReference type="Pfam" id="PF08592">
    <property type="entry name" value="Anthrone_oxy"/>
    <property type="match status" value="1"/>
</dbReference>